<name>A0AAD9KRF3_RIDPI</name>
<evidence type="ECO:0000313" key="2">
    <source>
        <dbReference type="EMBL" id="KAK2176136.1"/>
    </source>
</evidence>
<organism evidence="2 3">
    <name type="scientific">Ridgeia piscesae</name>
    <name type="common">Tubeworm</name>
    <dbReference type="NCBI Taxonomy" id="27915"/>
    <lineage>
        <taxon>Eukaryota</taxon>
        <taxon>Metazoa</taxon>
        <taxon>Spiralia</taxon>
        <taxon>Lophotrochozoa</taxon>
        <taxon>Annelida</taxon>
        <taxon>Polychaeta</taxon>
        <taxon>Sedentaria</taxon>
        <taxon>Canalipalpata</taxon>
        <taxon>Sabellida</taxon>
        <taxon>Siboglinidae</taxon>
        <taxon>Ridgeia</taxon>
    </lineage>
</organism>
<dbReference type="Pfam" id="PF13519">
    <property type="entry name" value="VWA_2"/>
    <property type="match status" value="1"/>
</dbReference>
<accession>A0AAD9KRF3</accession>
<proteinExistence type="predicted"/>
<gene>
    <name evidence="2" type="ORF">NP493_681g01034</name>
</gene>
<dbReference type="InterPro" id="IPR002035">
    <property type="entry name" value="VWF_A"/>
</dbReference>
<feature type="domain" description="VWFA" evidence="1">
    <location>
        <begin position="27"/>
        <end position="189"/>
    </location>
</feature>
<evidence type="ECO:0000313" key="3">
    <source>
        <dbReference type="Proteomes" id="UP001209878"/>
    </source>
</evidence>
<dbReference type="InterPro" id="IPR036465">
    <property type="entry name" value="vWFA_dom_sf"/>
</dbReference>
<dbReference type="Gene3D" id="3.40.50.410">
    <property type="entry name" value="von Willebrand factor, type A domain"/>
    <property type="match status" value="1"/>
</dbReference>
<reference evidence="2" key="1">
    <citation type="journal article" date="2023" name="Mol. Biol. Evol.">
        <title>Third-Generation Sequencing Reveals the Adaptive Role of the Epigenome in Three Deep-Sea Polychaetes.</title>
        <authorList>
            <person name="Perez M."/>
            <person name="Aroh O."/>
            <person name="Sun Y."/>
            <person name="Lan Y."/>
            <person name="Juniper S.K."/>
            <person name="Young C.R."/>
            <person name="Angers B."/>
            <person name="Qian P.Y."/>
        </authorList>
    </citation>
    <scope>NUCLEOTIDE SEQUENCE</scope>
    <source>
        <strain evidence="2">R07B-5</strain>
    </source>
</reference>
<dbReference type="SUPFAM" id="SSF53300">
    <property type="entry name" value="vWA-like"/>
    <property type="match status" value="1"/>
</dbReference>
<dbReference type="Proteomes" id="UP001209878">
    <property type="component" value="Unassembled WGS sequence"/>
</dbReference>
<keyword evidence="3" id="KW-1185">Reference proteome</keyword>
<dbReference type="AlphaFoldDB" id="A0AAD9KRF3"/>
<comment type="caution">
    <text evidence="2">The sequence shown here is derived from an EMBL/GenBank/DDBJ whole genome shotgun (WGS) entry which is preliminary data.</text>
</comment>
<dbReference type="EMBL" id="JAODUO010000681">
    <property type="protein sequence ID" value="KAK2176136.1"/>
    <property type="molecule type" value="Genomic_DNA"/>
</dbReference>
<dbReference type="PROSITE" id="PS50234">
    <property type="entry name" value="VWFA"/>
    <property type="match status" value="1"/>
</dbReference>
<dbReference type="GO" id="GO:0005891">
    <property type="term" value="C:voltage-gated calcium channel complex"/>
    <property type="evidence" value="ECO:0007669"/>
    <property type="project" value="TreeGrafter"/>
</dbReference>
<sequence>MCHLKSGQYDPRFRRWYVETATPMPKDLVIVLDRSGSMLEDNRLMLARETARTVIDSLTPNDRIGVVVFSNEAETAPGTYKDSCYRERLAFATTENTRYLADFIDGVAAHGGTNYTDALLKAFALLRNSEGLTSDRGRRRKVILFLTDGEPSPFTEQIGENILKTVWRLNRQLDNRVVLLTYGIGDGMF</sequence>
<dbReference type="InterPro" id="IPR051173">
    <property type="entry name" value="Ca_channel_alpha-2/delta"/>
</dbReference>
<dbReference type="PANTHER" id="PTHR10166:SF66">
    <property type="entry name" value="VWFA AND CACHE DOMAIN-CONTAINING PROTEIN CG16868"/>
    <property type="match status" value="1"/>
</dbReference>
<dbReference type="GO" id="GO:0005245">
    <property type="term" value="F:voltage-gated calcium channel activity"/>
    <property type="evidence" value="ECO:0007669"/>
    <property type="project" value="TreeGrafter"/>
</dbReference>
<protein>
    <recommendedName>
        <fullName evidence="1">VWFA domain-containing protein</fullName>
    </recommendedName>
</protein>
<dbReference type="SMART" id="SM00327">
    <property type="entry name" value="VWA"/>
    <property type="match status" value="1"/>
</dbReference>
<dbReference type="PANTHER" id="PTHR10166">
    <property type="entry name" value="VOLTAGE-DEPENDENT CALCIUM CHANNEL SUBUNIT ALPHA-2/DELTA-RELATED"/>
    <property type="match status" value="1"/>
</dbReference>
<evidence type="ECO:0000259" key="1">
    <source>
        <dbReference type="PROSITE" id="PS50234"/>
    </source>
</evidence>